<dbReference type="SMART" id="SM01232">
    <property type="entry name" value="H2TH"/>
    <property type="match status" value="1"/>
</dbReference>
<dbReference type="NCBIfam" id="TIGR00577">
    <property type="entry name" value="fpg"/>
    <property type="match status" value="1"/>
</dbReference>
<dbReference type="EMBL" id="JAGKQQ010000001">
    <property type="protein sequence ID" value="MBP3958553.1"/>
    <property type="molecule type" value="Genomic_DNA"/>
</dbReference>
<feature type="active site" description="Schiff-base intermediate with DNA" evidence="15">
    <location>
        <position position="2"/>
    </location>
</feature>
<evidence type="ECO:0000256" key="10">
    <source>
        <dbReference type="ARBA" id="ARBA00023204"/>
    </source>
</evidence>
<proteinExistence type="inferred from homology"/>
<feature type="binding site" evidence="15">
    <location>
        <position position="114"/>
    </location>
    <ligand>
        <name>DNA</name>
        <dbReference type="ChEBI" id="CHEBI:16991"/>
    </ligand>
</feature>
<dbReference type="SUPFAM" id="SSF46946">
    <property type="entry name" value="S13-like H2TH domain"/>
    <property type="match status" value="1"/>
</dbReference>
<keyword evidence="7 15" id="KW-0378">Hydrolase</keyword>
<dbReference type="SUPFAM" id="SSF81624">
    <property type="entry name" value="N-terminal domain of MutM-like DNA repair proteins"/>
    <property type="match status" value="1"/>
</dbReference>
<dbReference type="EC" id="4.2.99.18" evidence="15"/>
<dbReference type="GO" id="GO:0140078">
    <property type="term" value="F:class I DNA-(apurinic or apyrimidinic site) endonuclease activity"/>
    <property type="evidence" value="ECO:0007669"/>
    <property type="project" value="UniProtKB-EC"/>
</dbReference>
<dbReference type="InterPro" id="IPR035937">
    <property type="entry name" value="FPG_N"/>
</dbReference>
<comment type="catalytic activity">
    <reaction evidence="14 15">
        <text>2'-deoxyribonucleotide-(2'-deoxyribose 5'-phosphate)-2'-deoxyribonucleotide-DNA = a 3'-end 2'-deoxyribonucleotide-(2,3-dehydro-2,3-deoxyribose 5'-phosphate)-DNA + a 5'-end 5'-phospho-2'-deoxyribonucleoside-DNA + H(+)</text>
        <dbReference type="Rhea" id="RHEA:66592"/>
        <dbReference type="Rhea" id="RHEA-COMP:13180"/>
        <dbReference type="Rhea" id="RHEA-COMP:16897"/>
        <dbReference type="Rhea" id="RHEA-COMP:17067"/>
        <dbReference type="ChEBI" id="CHEBI:15378"/>
        <dbReference type="ChEBI" id="CHEBI:136412"/>
        <dbReference type="ChEBI" id="CHEBI:157695"/>
        <dbReference type="ChEBI" id="CHEBI:167181"/>
        <dbReference type="EC" id="4.2.99.18"/>
    </reaction>
</comment>
<evidence type="ECO:0000256" key="6">
    <source>
        <dbReference type="ARBA" id="ARBA00022771"/>
    </source>
</evidence>
<evidence type="ECO:0000256" key="15">
    <source>
        <dbReference type="HAMAP-Rule" id="MF_00103"/>
    </source>
</evidence>
<evidence type="ECO:0000313" key="18">
    <source>
        <dbReference type="EMBL" id="MBP3958553.1"/>
    </source>
</evidence>
<dbReference type="InterPro" id="IPR020629">
    <property type="entry name" value="FPG_Glyclase"/>
</dbReference>
<feature type="domain" description="Formamidopyrimidine-DNA glycosylase catalytic" evidence="17">
    <location>
        <begin position="2"/>
        <end position="117"/>
    </location>
</feature>
<dbReference type="PROSITE" id="PS51066">
    <property type="entry name" value="ZF_FPG_2"/>
    <property type="match status" value="1"/>
</dbReference>
<dbReference type="InterPro" id="IPR012319">
    <property type="entry name" value="FPG_cat"/>
</dbReference>
<dbReference type="NCBIfam" id="NF002211">
    <property type="entry name" value="PRK01103.1"/>
    <property type="match status" value="1"/>
</dbReference>
<dbReference type="Pfam" id="PF01149">
    <property type="entry name" value="Fapy_DNA_glyco"/>
    <property type="match status" value="1"/>
</dbReference>
<evidence type="ECO:0000256" key="13">
    <source>
        <dbReference type="ARBA" id="ARBA00023295"/>
    </source>
</evidence>
<name>A0ABS5BY15_9BACT</name>
<comment type="similarity">
    <text evidence="2 15">Belongs to the FPG family.</text>
</comment>
<keyword evidence="9 15" id="KW-0238">DNA-binding</keyword>
<evidence type="ECO:0000259" key="17">
    <source>
        <dbReference type="PROSITE" id="PS51068"/>
    </source>
</evidence>
<dbReference type="HAMAP" id="MF_00103">
    <property type="entry name" value="Fapy_DNA_glycosyl"/>
    <property type="match status" value="1"/>
</dbReference>
<keyword evidence="4 15" id="KW-0479">Metal-binding</keyword>
<evidence type="ECO:0000259" key="16">
    <source>
        <dbReference type="PROSITE" id="PS51066"/>
    </source>
</evidence>
<keyword evidence="13 15" id="KW-0326">Glycosidase</keyword>
<feature type="active site" description="Proton donor" evidence="15">
    <location>
        <position position="3"/>
    </location>
</feature>
<dbReference type="GO" id="GO:0008534">
    <property type="term" value="F:oxidized purine nucleobase lesion DNA N-glycosylase activity"/>
    <property type="evidence" value="ECO:0007669"/>
    <property type="project" value="UniProtKB-EC"/>
</dbReference>
<dbReference type="InterPro" id="IPR010979">
    <property type="entry name" value="Ribosomal_uS13-like_H2TH"/>
</dbReference>
<evidence type="ECO:0000313" key="19">
    <source>
        <dbReference type="Proteomes" id="UP000676565"/>
    </source>
</evidence>
<feature type="binding site" evidence="15">
    <location>
        <position position="95"/>
    </location>
    <ligand>
        <name>DNA</name>
        <dbReference type="ChEBI" id="CHEBI:16991"/>
    </ligand>
</feature>
<gene>
    <name evidence="15 18" type="primary">mutM</name>
    <name evidence="15" type="synonym">fpg</name>
    <name evidence="18" type="ORF">J8F10_25165</name>
</gene>
<protein>
    <recommendedName>
        <fullName evidence="15">Formamidopyrimidine-DNA glycosylase</fullName>
        <shortName evidence="15">Fapy-DNA glycosylase</shortName>
        <ecNumber evidence="15">3.2.2.23</ecNumber>
    </recommendedName>
    <alternativeName>
        <fullName evidence="15">DNA-(apurinic or apyrimidinic site) lyase MutM</fullName>
        <shortName evidence="15">AP lyase MutM</shortName>
        <ecNumber evidence="15">4.2.99.18</ecNumber>
    </alternativeName>
</protein>
<evidence type="ECO:0000256" key="1">
    <source>
        <dbReference type="ARBA" id="ARBA00001668"/>
    </source>
</evidence>
<reference evidence="18 19" key="1">
    <citation type="submission" date="2021-04" db="EMBL/GenBank/DDBJ databases">
        <authorList>
            <person name="Ivanova A."/>
        </authorList>
    </citation>
    <scope>NUCLEOTIDE SEQUENCE [LARGE SCALE GENOMIC DNA]</scope>
    <source>
        <strain evidence="18 19">G18</strain>
    </source>
</reference>
<dbReference type="InterPro" id="IPR015887">
    <property type="entry name" value="DNA_glyclase_Znf_dom_DNA_BS"/>
</dbReference>
<evidence type="ECO:0000256" key="3">
    <source>
        <dbReference type="ARBA" id="ARBA00011245"/>
    </source>
</evidence>
<feature type="active site" description="Proton donor; for beta-elimination activity" evidence="15">
    <location>
        <position position="58"/>
    </location>
</feature>
<evidence type="ECO:0000256" key="4">
    <source>
        <dbReference type="ARBA" id="ARBA00022723"/>
    </source>
</evidence>
<dbReference type="Gene3D" id="3.20.190.10">
    <property type="entry name" value="MutM-like, N-terminal"/>
    <property type="match status" value="1"/>
</dbReference>
<evidence type="ECO:0000256" key="5">
    <source>
        <dbReference type="ARBA" id="ARBA00022763"/>
    </source>
</evidence>
<dbReference type="InterPro" id="IPR015886">
    <property type="entry name" value="H2TH_FPG"/>
</dbReference>
<keyword evidence="5 15" id="KW-0227">DNA damage</keyword>
<comment type="function">
    <text evidence="15">Involved in base excision repair of DNA damaged by oxidation or by mutagenic agents. Acts as DNA glycosylase that recognizes and removes damaged bases. Has a preference for oxidized purines, such as 7,8-dihydro-8-oxoguanine (8-oxoG). Has AP (apurinic/apyrimidinic) lyase activity and introduces nicks in the DNA strand. Cleaves the DNA backbone by beta-delta elimination to generate a single-strand break at the site of the removed base with both 3'- and 5'-phosphates.</text>
</comment>
<comment type="caution">
    <text evidence="15">Lacks conserved residue(s) required for the propagation of feature annotation.</text>
</comment>
<accession>A0ABS5BY15</accession>
<keyword evidence="10 15" id="KW-0234">DNA repair</keyword>
<evidence type="ECO:0000256" key="2">
    <source>
        <dbReference type="ARBA" id="ARBA00009409"/>
    </source>
</evidence>
<comment type="cofactor">
    <cofactor evidence="15">
        <name>Zn(2+)</name>
        <dbReference type="ChEBI" id="CHEBI:29105"/>
    </cofactor>
    <text evidence="15">Binds 1 zinc ion per subunit.</text>
</comment>
<evidence type="ECO:0000256" key="9">
    <source>
        <dbReference type="ARBA" id="ARBA00023125"/>
    </source>
</evidence>
<dbReference type="SUPFAM" id="SSF57716">
    <property type="entry name" value="Glucocorticoid receptor-like (DNA-binding domain)"/>
    <property type="match status" value="1"/>
</dbReference>
<keyword evidence="19" id="KW-1185">Reference proteome</keyword>
<dbReference type="Pfam" id="PF06827">
    <property type="entry name" value="zf-FPG_IleRS"/>
    <property type="match status" value="1"/>
</dbReference>
<dbReference type="InterPro" id="IPR010663">
    <property type="entry name" value="Znf_FPG/IleRS"/>
</dbReference>
<dbReference type="EC" id="3.2.2.23" evidence="15"/>
<sequence>MPELPEVETVVRDLRPLLVGRTITGVRQSKHKLRRPWKPAWNANATGARVEGVRRRGKWILIDLAPRSPSPLLRVHLGMSGQFTVVPAIQTEPDHLHVVFALDSGSELRLRDPRRFGSAEYFPDRAALEAEMHTDLGPEPFGLDADYFRGAVRGTARNLKAILLDQKIVAGVGNIYADEALFRAKLHPGRTGKSVTNAECDLLREAIEAVLSRAIESRGSTIRDYVGGSGLRGGFQNEFAVYGRTDGPCPVCGTAIACARFAGRASHYCPQCQGTASGTPAKRKRAPRAPTSRP</sequence>
<dbReference type="SMART" id="SM00898">
    <property type="entry name" value="Fapy_DNA_glyco"/>
    <property type="match status" value="1"/>
</dbReference>
<dbReference type="PROSITE" id="PS51068">
    <property type="entry name" value="FPG_CAT"/>
    <property type="match status" value="1"/>
</dbReference>
<comment type="subunit">
    <text evidence="3 15">Monomer.</text>
</comment>
<dbReference type="PROSITE" id="PS01242">
    <property type="entry name" value="ZF_FPG_1"/>
    <property type="match status" value="1"/>
</dbReference>
<comment type="catalytic activity">
    <reaction evidence="1 15">
        <text>Hydrolysis of DNA containing ring-opened 7-methylguanine residues, releasing 2,6-diamino-4-hydroxy-5-(N-methyl)formamidopyrimidine.</text>
        <dbReference type="EC" id="3.2.2.23"/>
    </reaction>
</comment>
<evidence type="ECO:0000256" key="12">
    <source>
        <dbReference type="ARBA" id="ARBA00023268"/>
    </source>
</evidence>
<feature type="active site" description="Proton donor; for delta-elimination activity" evidence="15">
    <location>
        <position position="264"/>
    </location>
</feature>
<organism evidence="18 19">
    <name type="scientific">Gemmata palustris</name>
    <dbReference type="NCBI Taxonomy" id="2822762"/>
    <lineage>
        <taxon>Bacteria</taxon>
        <taxon>Pseudomonadati</taxon>
        <taxon>Planctomycetota</taxon>
        <taxon>Planctomycetia</taxon>
        <taxon>Gemmatales</taxon>
        <taxon>Gemmataceae</taxon>
        <taxon>Gemmata</taxon>
    </lineage>
</organism>
<evidence type="ECO:0000256" key="8">
    <source>
        <dbReference type="ARBA" id="ARBA00022833"/>
    </source>
</evidence>
<evidence type="ECO:0000256" key="7">
    <source>
        <dbReference type="ARBA" id="ARBA00022801"/>
    </source>
</evidence>
<dbReference type="PANTHER" id="PTHR22993:SF9">
    <property type="entry name" value="FORMAMIDOPYRIMIDINE-DNA GLYCOSYLASE"/>
    <property type="match status" value="1"/>
</dbReference>
<feature type="domain" description="FPG-type" evidence="16">
    <location>
        <begin position="240"/>
        <end position="274"/>
    </location>
</feature>
<comment type="caution">
    <text evidence="18">The sequence shown here is derived from an EMBL/GenBank/DDBJ whole genome shotgun (WGS) entry which is preliminary data.</text>
</comment>
<keyword evidence="6 15" id="KW-0863">Zinc-finger</keyword>
<keyword evidence="12 15" id="KW-0511">Multifunctional enzyme</keyword>
<evidence type="ECO:0000256" key="14">
    <source>
        <dbReference type="ARBA" id="ARBA00044632"/>
    </source>
</evidence>
<dbReference type="CDD" id="cd08966">
    <property type="entry name" value="EcFpg-like_N"/>
    <property type="match status" value="1"/>
</dbReference>
<keyword evidence="11 15" id="KW-0456">Lyase</keyword>
<dbReference type="Gene3D" id="1.10.8.50">
    <property type="match status" value="1"/>
</dbReference>
<dbReference type="InterPro" id="IPR000214">
    <property type="entry name" value="Znf_DNA_glyclase/AP_lyase"/>
</dbReference>
<dbReference type="Pfam" id="PF06831">
    <property type="entry name" value="H2TH"/>
    <property type="match status" value="1"/>
</dbReference>
<dbReference type="PANTHER" id="PTHR22993">
    <property type="entry name" value="FORMAMIDOPYRIMIDINE-DNA GLYCOSYLASE"/>
    <property type="match status" value="1"/>
</dbReference>
<keyword evidence="8 15" id="KW-0862">Zinc</keyword>
<evidence type="ECO:0000256" key="11">
    <source>
        <dbReference type="ARBA" id="ARBA00023239"/>
    </source>
</evidence>
<dbReference type="RefSeq" id="WP_210658640.1">
    <property type="nucleotide sequence ID" value="NZ_JAGKQQ010000001.1"/>
</dbReference>
<dbReference type="Proteomes" id="UP000676565">
    <property type="component" value="Unassembled WGS sequence"/>
</dbReference>